<keyword evidence="3" id="KW-1185">Reference proteome</keyword>
<sequence length="95" mass="10258">METGPDSVGLGRTLMPDSETLERTGATLILFGVWAAIVLGPMFANADPPRAELQIAITALAFSILGRMWDLEVQRLLNGITISADSGKRQDDQED</sequence>
<feature type="transmembrane region" description="Helical" evidence="1">
    <location>
        <begin position="25"/>
        <end position="44"/>
    </location>
</feature>
<keyword evidence="1" id="KW-1133">Transmembrane helix</keyword>
<evidence type="ECO:0000313" key="2">
    <source>
        <dbReference type="EMBL" id="NUC71695.1"/>
    </source>
</evidence>
<dbReference type="Proteomes" id="UP001016761">
    <property type="component" value="Unassembled WGS sequence"/>
</dbReference>
<proteinExistence type="predicted"/>
<comment type="caution">
    <text evidence="2">The sequence shown here is derived from an EMBL/GenBank/DDBJ whole genome shotgun (WGS) entry which is preliminary data.</text>
</comment>
<organism evidence="2 3">
    <name type="scientific">Haloterrigena gelatinilytica</name>
    <dbReference type="NCBI Taxonomy" id="2741724"/>
    <lineage>
        <taxon>Archaea</taxon>
        <taxon>Methanobacteriati</taxon>
        <taxon>Methanobacteriota</taxon>
        <taxon>Stenosarchaea group</taxon>
        <taxon>Halobacteria</taxon>
        <taxon>Halobacteriales</taxon>
        <taxon>Natrialbaceae</taxon>
        <taxon>Haloterrigena</taxon>
    </lineage>
</organism>
<keyword evidence="1" id="KW-0472">Membrane</keyword>
<evidence type="ECO:0000256" key="1">
    <source>
        <dbReference type="SAM" id="Phobius"/>
    </source>
</evidence>
<protein>
    <submittedName>
        <fullName evidence="2">Uncharacterized protein</fullName>
    </submittedName>
</protein>
<evidence type="ECO:0000313" key="3">
    <source>
        <dbReference type="Proteomes" id="UP001016761"/>
    </source>
</evidence>
<keyword evidence="1" id="KW-0812">Transmembrane</keyword>
<dbReference type="EMBL" id="JABUQZ010000001">
    <property type="protein sequence ID" value="NUC71695.1"/>
    <property type="molecule type" value="Genomic_DNA"/>
</dbReference>
<name>A0ABX2L609_9EURY</name>
<gene>
    <name evidence="2" type="ORF">HTZ84_05125</name>
</gene>
<reference evidence="2 3" key="1">
    <citation type="submission" date="2020-06" db="EMBL/GenBank/DDBJ databases">
        <title>Haloterrigena sp. nov., an extremely halophilic archaeon isolated from a saline sediment.</title>
        <authorList>
            <person name="Liu B.-B."/>
        </authorList>
    </citation>
    <scope>NUCLEOTIDE SEQUENCE [LARGE SCALE GENOMIC DNA]</scope>
    <source>
        <strain evidence="2 3">SYSU A558-1</strain>
    </source>
</reference>
<accession>A0ABX2L609</accession>